<dbReference type="STRING" id="655353.SAMN04488056_11477"/>
<proteinExistence type="inferred from homology"/>
<feature type="transmembrane region" description="Helical" evidence="6">
    <location>
        <begin position="784"/>
        <end position="805"/>
    </location>
</feature>
<evidence type="ECO:0000256" key="6">
    <source>
        <dbReference type="RuleBase" id="RU365021"/>
    </source>
</evidence>
<dbReference type="Proteomes" id="UP000199236">
    <property type="component" value="Unassembled WGS sequence"/>
</dbReference>
<evidence type="ECO:0000256" key="1">
    <source>
        <dbReference type="ARBA" id="ARBA00004162"/>
    </source>
</evidence>
<dbReference type="GO" id="GO:0006011">
    <property type="term" value="P:UDP-alpha-D-glucose metabolic process"/>
    <property type="evidence" value="ECO:0007669"/>
    <property type="project" value="InterPro"/>
</dbReference>
<keyword evidence="6" id="KW-0997">Cell inner membrane</keyword>
<keyword evidence="9" id="KW-1185">Reference proteome</keyword>
<dbReference type="Gene3D" id="2.60.120.260">
    <property type="entry name" value="Galactose-binding domain-like"/>
    <property type="match status" value="2"/>
</dbReference>
<keyword evidence="6" id="KW-0973">c-di-GMP</keyword>
<dbReference type="PANTHER" id="PTHR39083:SF1">
    <property type="entry name" value="CYCLIC DI-GMP-BINDING PROTEIN"/>
    <property type="match status" value="1"/>
</dbReference>
<feature type="signal peptide" evidence="6">
    <location>
        <begin position="1"/>
        <end position="20"/>
    </location>
</feature>
<feature type="compositionally biased region" description="Low complexity" evidence="7">
    <location>
        <begin position="64"/>
        <end position="92"/>
    </location>
</feature>
<feature type="compositionally biased region" description="Polar residues" evidence="7">
    <location>
        <begin position="28"/>
        <end position="40"/>
    </location>
</feature>
<evidence type="ECO:0000256" key="5">
    <source>
        <dbReference type="ARBA" id="ARBA00023136"/>
    </source>
</evidence>
<dbReference type="Pfam" id="PF03170">
    <property type="entry name" value="BcsB"/>
    <property type="match status" value="1"/>
</dbReference>
<evidence type="ECO:0000313" key="9">
    <source>
        <dbReference type="Proteomes" id="UP000199236"/>
    </source>
</evidence>
<evidence type="ECO:0000313" key="8">
    <source>
        <dbReference type="EMBL" id="SFO86088.1"/>
    </source>
</evidence>
<dbReference type="GO" id="GO:0005886">
    <property type="term" value="C:plasma membrane"/>
    <property type="evidence" value="ECO:0007669"/>
    <property type="project" value="UniProtKB-SubCell"/>
</dbReference>
<dbReference type="PANTHER" id="PTHR39083">
    <property type="entry name" value="CYCLIC DI-GMP-BINDING PROTEIN"/>
    <property type="match status" value="1"/>
</dbReference>
<comment type="similarity">
    <text evidence="6">Belongs to the AcsB/BcsB family.</text>
</comment>
<dbReference type="AlphaFoldDB" id="A0A1I5KM36"/>
<gene>
    <name evidence="8" type="ORF">SAMN04488056_11477</name>
</gene>
<keyword evidence="3 6" id="KW-0812">Transmembrane</keyword>
<evidence type="ECO:0000256" key="7">
    <source>
        <dbReference type="SAM" id="MobiDB-lite"/>
    </source>
</evidence>
<evidence type="ECO:0000256" key="3">
    <source>
        <dbReference type="ARBA" id="ARBA00022692"/>
    </source>
</evidence>
<keyword evidence="2 6" id="KW-1003">Cell membrane</keyword>
<dbReference type="GO" id="GO:0030244">
    <property type="term" value="P:cellulose biosynthetic process"/>
    <property type="evidence" value="ECO:0007669"/>
    <property type="project" value="UniProtKB-KW"/>
</dbReference>
<evidence type="ECO:0000256" key="4">
    <source>
        <dbReference type="ARBA" id="ARBA00022989"/>
    </source>
</evidence>
<comment type="subunit">
    <text evidence="6">Tightly associated with the cellulose synthase catalytic subunit.</text>
</comment>
<reference evidence="8 9" key="1">
    <citation type="submission" date="2016-10" db="EMBL/GenBank/DDBJ databases">
        <authorList>
            <person name="de Groot N.N."/>
        </authorList>
    </citation>
    <scope>NUCLEOTIDE SEQUENCE [LARGE SCALE GENOMIC DNA]</scope>
    <source>
        <strain evidence="8 9">CGMCC 1.9157</strain>
    </source>
</reference>
<keyword evidence="5 6" id="KW-0472">Membrane</keyword>
<accession>A0A1I5KM36</accession>
<dbReference type="UniPathway" id="UPA00694"/>
<dbReference type="EMBL" id="FOVR01000014">
    <property type="protein sequence ID" value="SFO86088.1"/>
    <property type="molecule type" value="Genomic_DNA"/>
</dbReference>
<comment type="pathway">
    <text evidence="6">Glycan metabolism; bacterial cellulose biosynthesis.</text>
</comment>
<comment type="function">
    <text evidence="6">Binds the cellulose synthase activator, bis-(3'-5') cyclic diguanylic acid (c-di-GMP).</text>
</comment>
<protein>
    <recommendedName>
        <fullName evidence="6">Cyclic di-GMP-binding protein</fullName>
    </recommendedName>
    <alternativeName>
        <fullName evidence="6">Cellulose synthase regulatory subunit</fullName>
    </alternativeName>
</protein>
<evidence type="ECO:0000256" key="2">
    <source>
        <dbReference type="ARBA" id="ARBA00022475"/>
    </source>
</evidence>
<keyword evidence="4 6" id="KW-1133">Transmembrane helix</keyword>
<keyword evidence="6" id="KW-0732">Signal</keyword>
<sequence>MKSILLALMLFALPAANSLADPLPFDMSTENADPRVQSSPAAPLAARPETSEEQSRQLGEVLTPDAPAKSSAPALAAPDASSPVSSASEPSATMTGLASPGQINRRYLIPANQLTLNGEIDQKDWSLFLTSWQATNAESLSLSYRNTVVIAPESSRMIVSINDHVVIEEPLRSPASFTKLTVPLPEGLLRYGANTISVRVAQRHRTDCTIDSTYELVTTLNAQGSYLTLPASERISDLEAIRAIGVDGNGDTHFEISSPSIKQSTAVEDLLSLGQGLALLAGMPNQDFAFNRDALPVSGPGRLGVLVGTASELAPIVPNLPQAARVGQLASMLRVTPDSAPILVISGPDWASISSAIGKIVAPLSEASVDQRAGLQNSGWTGPDLPVILSDSQFSLSDLGLKTQEFSGRRFQTTFSIMLPGDFYGRASSEFTILLDAAYAPDVLPGNHITVFVNGEVASVVQINNRHGGIFKHFPVSVTMRHFKPGRNTITLSAELSTNQDAVCAPGENNTREPRFALFNTTEIQIEKFARAGQFPNLAATARTGFPYTKDEKSISLFLEPVGPETMSSAATVLGKMALSSGHALGVKPKTSLRAIGEEDTIFVAPISQIPRSFLDRFHIAPDASETWNQIAVTGTEEADTTKQFSEWQDRISSEGLLGYLERAGSWLHDRFGLTTDELELFKDIKESFMPTPSDILLLAQNTSFEGKGNWTLITGPTVQNLALGNALIASQSRWENLQGYLTALTPDRMVSRLDPNPTLHLSDPWDIRNLRLVITDWLSHNSLVYVGLLILAAIFLALSWGALLKRSGRRE</sequence>
<name>A0A1I5KM36_9HYPH</name>
<keyword evidence="6" id="KW-0135">Cellulose biosynthesis</keyword>
<dbReference type="InterPro" id="IPR018513">
    <property type="entry name" value="Cell_synthase_bac"/>
</dbReference>
<comment type="subcellular location">
    <subcellularLocation>
        <location evidence="6">Cell inner membrane</location>
    </subcellularLocation>
    <subcellularLocation>
        <location evidence="1">Cell membrane</location>
        <topology evidence="1">Single-pass membrane protein</topology>
    </subcellularLocation>
</comment>
<feature type="chain" id="PRO_5015212263" description="Cyclic di-GMP-binding protein" evidence="6">
    <location>
        <begin position="21"/>
        <end position="812"/>
    </location>
</feature>
<organism evidence="8 9">
    <name type="scientific">Cohaesibacter marisflavi</name>
    <dbReference type="NCBI Taxonomy" id="655353"/>
    <lineage>
        <taxon>Bacteria</taxon>
        <taxon>Pseudomonadati</taxon>
        <taxon>Pseudomonadota</taxon>
        <taxon>Alphaproteobacteria</taxon>
        <taxon>Hyphomicrobiales</taxon>
        <taxon>Cohaesibacteraceae</taxon>
    </lineage>
</organism>
<feature type="region of interest" description="Disordered" evidence="7">
    <location>
        <begin position="28"/>
        <end position="98"/>
    </location>
</feature>